<reference evidence="1 2" key="1">
    <citation type="submission" date="2019-05" db="EMBL/GenBank/DDBJ databases">
        <title>Roseovarius bejariae sp. nov., a moderately halophylic bacterium isolated from a saline soil in Rambla Salada (Murcia).</title>
        <authorList>
            <person name="Castro D.J."/>
            <person name="Gomez-Altuve A."/>
            <person name="Reina J.C."/>
            <person name="Rodriguez M."/>
            <person name="Sampedro I."/>
            <person name="Llamas I."/>
            <person name="Martinez-Checa F."/>
        </authorList>
    </citation>
    <scope>NUCLEOTIDE SEQUENCE [LARGE SCALE GENOMIC DNA]</scope>
    <source>
        <strain evidence="1 2">A21</strain>
    </source>
</reference>
<dbReference type="SUPFAM" id="SSF50494">
    <property type="entry name" value="Trypsin-like serine proteases"/>
    <property type="match status" value="1"/>
</dbReference>
<comment type="caution">
    <text evidence="1">The sequence shown here is derived from an EMBL/GenBank/DDBJ whole genome shotgun (WGS) entry which is preliminary data.</text>
</comment>
<organism evidence="1 2">
    <name type="scientific">Roseovarius bejariae</name>
    <dbReference type="NCBI Taxonomy" id="2576383"/>
    <lineage>
        <taxon>Bacteria</taxon>
        <taxon>Pseudomonadati</taxon>
        <taxon>Pseudomonadota</taxon>
        <taxon>Alphaproteobacteria</taxon>
        <taxon>Rhodobacterales</taxon>
        <taxon>Roseobacteraceae</taxon>
        <taxon>Roseovarius</taxon>
    </lineage>
</organism>
<dbReference type="EMBL" id="SZWE01000001">
    <property type="protein sequence ID" value="MRU14134.1"/>
    <property type="molecule type" value="Genomic_DNA"/>
</dbReference>
<gene>
    <name evidence="1" type="ORF">FDP25_01705</name>
</gene>
<dbReference type="Pfam" id="PF13365">
    <property type="entry name" value="Trypsin_2"/>
    <property type="match status" value="1"/>
</dbReference>
<name>A0A844CVJ6_9RHOB</name>
<dbReference type="InterPro" id="IPR043504">
    <property type="entry name" value="Peptidase_S1_PA_chymotrypsin"/>
</dbReference>
<dbReference type="InterPro" id="IPR009003">
    <property type="entry name" value="Peptidase_S1_PA"/>
</dbReference>
<accession>A0A844CVJ6</accession>
<dbReference type="Gene3D" id="2.40.10.10">
    <property type="entry name" value="Trypsin-like serine proteases"/>
    <property type="match status" value="2"/>
</dbReference>
<protein>
    <submittedName>
        <fullName evidence="1">Trypsin-like peptidase domain-containing protein</fullName>
    </submittedName>
</protein>
<proteinExistence type="predicted"/>
<evidence type="ECO:0000313" key="1">
    <source>
        <dbReference type="EMBL" id="MRU14134.1"/>
    </source>
</evidence>
<sequence length="274" mass="30521">MRVSFFWEGILTYLQSYVVPICTYDIDEERADLKRLHGTAFYFGANGFYLTARHVIEAALKAAEQDDVKAGLVVKSNHGQGLESMALDLKQYEFAPQPFDVAVGRSGYFPKTPLRTNMTEAHVWTDIAALGYPDSASVKDQDGLWMNVRGYRGHIQRPTIPRDIAIGTHPNGFELSFLTGPGSSGGPVFCVDTETVIGVIVASFRSEHIEDQVVEVQSNGAEYREMRVRVEQFGFAHDIRGLLDWKADLFEGHTLSEISEMPFGQLPSTRDLAP</sequence>
<keyword evidence="2" id="KW-1185">Reference proteome</keyword>
<dbReference type="AlphaFoldDB" id="A0A844CVJ6"/>
<dbReference type="Proteomes" id="UP000564704">
    <property type="component" value="Unassembled WGS sequence"/>
</dbReference>
<evidence type="ECO:0000313" key="2">
    <source>
        <dbReference type="Proteomes" id="UP000564704"/>
    </source>
</evidence>